<dbReference type="GO" id="GO:0055085">
    <property type="term" value="P:transmembrane transport"/>
    <property type="evidence" value="ECO:0007669"/>
    <property type="project" value="InterPro"/>
</dbReference>
<evidence type="ECO:0000256" key="2">
    <source>
        <dbReference type="SAM" id="SignalP"/>
    </source>
</evidence>
<dbReference type="EMBL" id="JADKPN010000004">
    <property type="protein sequence ID" value="MBF4763390.1"/>
    <property type="molecule type" value="Genomic_DNA"/>
</dbReference>
<protein>
    <recommendedName>
        <fullName evidence="5">TRAP-type C4-dicarboxylate transport system substrate-binding protein</fullName>
    </recommendedName>
</protein>
<organism evidence="3 4">
    <name type="scientific">Nocardioides islandensis</name>
    <dbReference type="NCBI Taxonomy" id="433663"/>
    <lineage>
        <taxon>Bacteria</taxon>
        <taxon>Bacillati</taxon>
        <taxon>Actinomycetota</taxon>
        <taxon>Actinomycetes</taxon>
        <taxon>Propionibacteriales</taxon>
        <taxon>Nocardioidaceae</taxon>
        <taxon>Nocardioides</taxon>
    </lineage>
</organism>
<name>A0A930VG95_9ACTN</name>
<dbReference type="Gene3D" id="3.40.190.170">
    <property type="entry name" value="Bacterial extracellular solute-binding protein, family 7"/>
    <property type="match status" value="1"/>
</dbReference>
<dbReference type="Pfam" id="PF03480">
    <property type="entry name" value="DctP"/>
    <property type="match status" value="1"/>
</dbReference>
<evidence type="ECO:0000313" key="4">
    <source>
        <dbReference type="Proteomes" id="UP000640489"/>
    </source>
</evidence>
<dbReference type="Proteomes" id="UP000640489">
    <property type="component" value="Unassembled WGS sequence"/>
</dbReference>
<dbReference type="PANTHER" id="PTHR33376:SF5">
    <property type="entry name" value="EXTRACYTOPLASMIC SOLUTE RECEPTOR PROTEIN"/>
    <property type="match status" value="1"/>
</dbReference>
<proteinExistence type="predicted"/>
<dbReference type="RefSeq" id="WP_194706571.1">
    <property type="nucleotide sequence ID" value="NZ_JADKPN010000004.1"/>
</dbReference>
<evidence type="ECO:0000256" key="1">
    <source>
        <dbReference type="ARBA" id="ARBA00022729"/>
    </source>
</evidence>
<dbReference type="PANTHER" id="PTHR33376">
    <property type="match status" value="1"/>
</dbReference>
<dbReference type="InterPro" id="IPR018389">
    <property type="entry name" value="DctP_fam"/>
</dbReference>
<dbReference type="AlphaFoldDB" id="A0A930VG95"/>
<dbReference type="InterPro" id="IPR038404">
    <property type="entry name" value="TRAP_DctP_sf"/>
</dbReference>
<accession>A0A930VG95</accession>
<feature type="chain" id="PRO_5037021589" description="TRAP-type C4-dicarboxylate transport system substrate-binding protein" evidence="2">
    <location>
        <begin position="22"/>
        <end position="512"/>
    </location>
</feature>
<dbReference type="PROSITE" id="PS51257">
    <property type="entry name" value="PROKAR_LIPOPROTEIN"/>
    <property type="match status" value="1"/>
</dbReference>
<evidence type="ECO:0008006" key="5">
    <source>
        <dbReference type="Google" id="ProtNLM"/>
    </source>
</evidence>
<keyword evidence="1 2" id="KW-0732">Signal</keyword>
<evidence type="ECO:0000313" key="3">
    <source>
        <dbReference type="EMBL" id="MBF4763390.1"/>
    </source>
</evidence>
<feature type="signal peptide" evidence="2">
    <location>
        <begin position="1"/>
        <end position="21"/>
    </location>
</feature>
<keyword evidence="4" id="KW-1185">Reference proteome</keyword>
<reference evidence="3" key="1">
    <citation type="submission" date="2020-11" db="EMBL/GenBank/DDBJ databases">
        <title>Nocardioides sp. nov., isolated from Soil of Cynanchum wilfordii Hemsley rhizosphere.</title>
        <authorList>
            <person name="Lee J.-S."/>
            <person name="Suh M.K."/>
            <person name="Kim J.-S."/>
        </authorList>
    </citation>
    <scope>NUCLEOTIDE SEQUENCE</scope>
    <source>
        <strain evidence="3">KCTC 19275</strain>
    </source>
</reference>
<sequence length="512" mass="54133">MSRAAGTVAALAALVLLAACAPGGTDKSGSVELRLHFATVDGRVNSSGYDPGPEVFIRSLRELSGNRIQVDVATEYGGGRATGESDLVQAVADGEVDGGWPSSRAFAAAGIPGLAALEAPLTVTSRAAQTDLVTGDAARLVAAAVDDHGIRDLGLLVGLPRRPFGVGVFPLSARDWKGLRFRSFNSPVQTAALRALGATPVQAGADWLALARDGELDGVEMDVAQYFENGFGQQAGKVVSNVVLWPKMPVLVLNQAVWDGLTDQQRDWVQESADRAVRVSVDTEYPEDEIAAQLCARGARFRPADPGQILAMRDAVQPVVDALAADPEEAPVLREVQAVAQVHADDVITVEDSCRTEATLPQPSDVPTTLAPIPDGTYRKQITEAEVAKAGLGNNDGTSGTWTLEVRHGHWYVSCRPLQAPGLDCGHSVSDDVLAAGSFYGDDRQVWMVEQPTLLADATGCRMPPADAEGYCHPPSPPAQLAWELDGRDLVFSGLSGSLGFETILKPYVRID</sequence>
<comment type="caution">
    <text evidence="3">The sequence shown here is derived from an EMBL/GenBank/DDBJ whole genome shotgun (WGS) entry which is preliminary data.</text>
</comment>
<gene>
    <name evidence="3" type="ORF">ISU07_09660</name>
</gene>